<dbReference type="PANTHER" id="PTHR48071:SF18">
    <property type="entry name" value="DELETED IN MALIGNANT BRAIN TUMORS 1 PROTEIN-RELATED"/>
    <property type="match status" value="1"/>
</dbReference>
<accession>A0A2T7P315</accession>
<dbReference type="OrthoDB" id="6137069at2759"/>
<dbReference type="PROSITE" id="PS50287">
    <property type="entry name" value="SRCR_2"/>
    <property type="match status" value="1"/>
</dbReference>
<dbReference type="EMBL" id="PZQS01000007">
    <property type="protein sequence ID" value="PVD27822.1"/>
    <property type="molecule type" value="Genomic_DNA"/>
</dbReference>
<dbReference type="Proteomes" id="UP000245119">
    <property type="component" value="Linkage Group LG7"/>
</dbReference>
<evidence type="ECO:0000256" key="2">
    <source>
        <dbReference type="PROSITE-ProRule" id="PRU00196"/>
    </source>
</evidence>
<reference evidence="4 5" key="1">
    <citation type="submission" date="2018-04" db="EMBL/GenBank/DDBJ databases">
        <title>The genome of golden apple snail Pomacea canaliculata provides insight into stress tolerance and invasive adaptation.</title>
        <authorList>
            <person name="Liu C."/>
            <person name="Liu B."/>
            <person name="Ren Y."/>
            <person name="Zhang Y."/>
            <person name="Wang H."/>
            <person name="Li S."/>
            <person name="Jiang F."/>
            <person name="Yin L."/>
            <person name="Zhang G."/>
            <person name="Qian W."/>
            <person name="Fan W."/>
        </authorList>
    </citation>
    <scope>NUCLEOTIDE SEQUENCE [LARGE SCALE GENOMIC DNA]</scope>
    <source>
        <strain evidence="4">SZHN2017</strain>
        <tissue evidence="4">Muscle</tissue>
    </source>
</reference>
<dbReference type="InterPro" id="IPR013783">
    <property type="entry name" value="Ig-like_fold"/>
</dbReference>
<dbReference type="PANTHER" id="PTHR48071">
    <property type="entry name" value="SRCR DOMAIN-CONTAINING PROTEIN"/>
    <property type="match status" value="1"/>
</dbReference>
<keyword evidence="1 2" id="KW-1015">Disulfide bond</keyword>
<evidence type="ECO:0000313" key="4">
    <source>
        <dbReference type="EMBL" id="PVD27822.1"/>
    </source>
</evidence>
<dbReference type="InterPro" id="IPR013098">
    <property type="entry name" value="Ig_I-set"/>
</dbReference>
<sequence length="311" mass="33373">MAPCISDDGCPQKNAIIINTLDTVDTVKESCKDWQRAGAISGVYNIIAANMSLKVSCDMTNGSGWLNRKRNLEKENSGAVAVASDTFGPGQGRILLDEVNCLGTETSLEQCSHSGFFHHDCTHNEDIGISCETHPSTVLRFRFNGEDNKTVIVAENSRVDLLCQADGRPTPQMSLVSIKDNNHMLSSTSPGDIQVTESTEELSYTMNQVQCEHAGDYSVLAAVSGARYGILHPPLQSPGQVNTRLPGVDFALYGYNSLKGCPLAPGRDPGFTLPIFSADYSAGHVITDNSYSVPRGATAISFNVPKVGPET</sequence>
<evidence type="ECO:0000256" key="1">
    <source>
        <dbReference type="ARBA" id="ARBA00023157"/>
    </source>
</evidence>
<dbReference type="Pfam" id="PF00530">
    <property type="entry name" value="SRCR"/>
    <property type="match status" value="1"/>
</dbReference>
<feature type="disulfide bond" evidence="2">
    <location>
        <begin position="101"/>
        <end position="111"/>
    </location>
</feature>
<dbReference type="Gene3D" id="3.10.250.10">
    <property type="entry name" value="SRCR-like domain"/>
    <property type="match status" value="1"/>
</dbReference>
<dbReference type="InterPro" id="IPR036772">
    <property type="entry name" value="SRCR-like_dom_sf"/>
</dbReference>
<comment type="caution">
    <text evidence="4">The sequence shown here is derived from an EMBL/GenBank/DDBJ whole genome shotgun (WGS) entry which is preliminary data.</text>
</comment>
<dbReference type="InterPro" id="IPR001190">
    <property type="entry name" value="SRCR"/>
</dbReference>
<dbReference type="Gene3D" id="2.60.40.10">
    <property type="entry name" value="Immunoglobulins"/>
    <property type="match status" value="1"/>
</dbReference>
<dbReference type="SUPFAM" id="SSF56487">
    <property type="entry name" value="SRCR-like"/>
    <property type="match status" value="1"/>
</dbReference>
<evidence type="ECO:0000313" key="5">
    <source>
        <dbReference type="Proteomes" id="UP000245119"/>
    </source>
</evidence>
<evidence type="ECO:0000259" key="3">
    <source>
        <dbReference type="PROSITE" id="PS50287"/>
    </source>
</evidence>
<dbReference type="SUPFAM" id="SSF56496">
    <property type="entry name" value="Fibrinogen C-terminal domain-like"/>
    <property type="match status" value="1"/>
</dbReference>
<organism evidence="4 5">
    <name type="scientific">Pomacea canaliculata</name>
    <name type="common">Golden apple snail</name>
    <dbReference type="NCBI Taxonomy" id="400727"/>
    <lineage>
        <taxon>Eukaryota</taxon>
        <taxon>Metazoa</taxon>
        <taxon>Spiralia</taxon>
        <taxon>Lophotrochozoa</taxon>
        <taxon>Mollusca</taxon>
        <taxon>Gastropoda</taxon>
        <taxon>Caenogastropoda</taxon>
        <taxon>Architaenioglossa</taxon>
        <taxon>Ampullarioidea</taxon>
        <taxon>Ampullariidae</taxon>
        <taxon>Pomacea</taxon>
    </lineage>
</organism>
<dbReference type="InterPro" id="IPR036056">
    <property type="entry name" value="Fibrinogen-like_C"/>
</dbReference>
<dbReference type="Pfam" id="PF07679">
    <property type="entry name" value="I-set"/>
    <property type="match status" value="1"/>
</dbReference>
<dbReference type="SUPFAM" id="SSF48726">
    <property type="entry name" value="Immunoglobulin"/>
    <property type="match status" value="1"/>
</dbReference>
<gene>
    <name evidence="4" type="ORF">C0Q70_12996</name>
</gene>
<dbReference type="GO" id="GO:0016020">
    <property type="term" value="C:membrane"/>
    <property type="evidence" value="ECO:0007669"/>
    <property type="project" value="InterPro"/>
</dbReference>
<dbReference type="AlphaFoldDB" id="A0A2T7P315"/>
<dbReference type="InterPro" id="IPR036179">
    <property type="entry name" value="Ig-like_dom_sf"/>
</dbReference>
<proteinExistence type="predicted"/>
<dbReference type="SMART" id="SM00202">
    <property type="entry name" value="SR"/>
    <property type="match status" value="1"/>
</dbReference>
<name>A0A2T7P315_POMCA</name>
<keyword evidence="5" id="KW-1185">Reference proteome</keyword>
<protein>
    <recommendedName>
        <fullName evidence="3">SRCR domain-containing protein</fullName>
    </recommendedName>
</protein>
<feature type="domain" description="SRCR" evidence="3">
    <location>
        <begin position="87"/>
        <end position="132"/>
    </location>
</feature>
<comment type="caution">
    <text evidence="2">Lacks conserved residue(s) required for the propagation of feature annotation.</text>
</comment>